<organism evidence="2 3">
    <name type="scientific">Agromyces mediolanus</name>
    <name type="common">Corynebacterium mediolanum</name>
    <dbReference type="NCBI Taxonomy" id="41986"/>
    <lineage>
        <taxon>Bacteria</taxon>
        <taxon>Bacillati</taxon>
        <taxon>Actinomycetota</taxon>
        <taxon>Actinomycetes</taxon>
        <taxon>Micrococcales</taxon>
        <taxon>Microbacteriaceae</taxon>
        <taxon>Agromyces</taxon>
    </lineage>
</organism>
<gene>
    <name evidence="2" type="ORF">GCM10010196_25930</name>
</gene>
<dbReference type="InterPro" id="IPR006119">
    <property type="entry name" value="Resolv_N"/>
</dbReference>
<dbReference type="Proteomes" id="UP000610303">
    <property type="component" value="Unassembled WGS sequence"/>
</dbReference>
<keyword evidence="3" id="KW-1185">Reference proteome</keyword>
<protein>
    <recommendedName>
        <fullName evidence="1">Resolvase/invertase-type recombinase catalytic domain-containing protein</fullName>
    </recommendedName>
</protein>
<dbReference type="AlphaFoldDB" id="A0A918CKX6"/>
<dbReference type="EMBL" id="BMRJ01000002">
    <property type="protein sequence ID" value="GGR30671.1"/>
    <property type="molecule type" value="Genomic_DNA"/>
</dbReference>
<evidence type="ECO:0000313" key="3">
    <source>
        <dbReference type="Proteomes" id="UP000610303"/>
    </source>
</evidence>
<sequence>MSETNTGSMAEAEAIHAAIECPDCFVELQRDGHWWMARPAGSRLVGLVVSRDDMPSIVEQRDDLTHFGVAISDFRHPAPENLSESWEQRLARFFGTLKSGDVLVVATVHALGRDVDEELRTLAELRRRGVVVKVLSHGARHLADTGLEGTGLEA</sequence>
<name>A0A918CKX6_AGRME</name>
<dbReference type="GO" id="GO:0003677">
    <property type="term" value="F:DNA binding"/>
    <property type="evidence" value="ECO:0007669"/>
    <property type="project" value="InterPro"/>
</dbReference>
<reference evidence="2" key="2">
    <citation type="submission" date="2020-09" db="EMBL/GenBank/DDBJ databases">
        <authorList>
            <person name="Sun Q."/>
            <person name="Ohkuma M."/>
        </authorList>
    </citation>
    <scope>NUCLEOTIDE SEQUENCE</scope>
    <source>
        <strain evidence="2">JCM 3346</strain>
    </source>
</reference>
<dbReference type="RefSeq" id="WP_189085757.1">
    <property type="nucleotide sequence ID" value="NZ_BMRJ01000002.1"/>
</dbReference>
<dbReference type="SUPFAM" id="SSF53041">
    <property type="entry name" value="Resolvase-like"/>
    <property type="match status" value="1"/>
</dbReference>
<proteinExistence type="predicted"/>
<dbReference type="Gene3D" id="3.40.50.1390">
    <property type="entry name" value="Resolvase, N-terminal catalytic domain"/>
    <property type="match status" value="1"/>
</dbReference>
<feature type="domain" description="Resolvase/invertase-type recombinase catalytic" evidence="1">
    <location>
        <begin position="56"/>
        <end position="138"/>
    </location>
</feature>
<dbReference type="GO" id="GO:0000150">
    <property type="term" value="F:DNA strand exchange activity"/>
    <property type="evidence" value="ECO:0007669"/>
    <property type="project" value="InterPro"/>
</dbReference>
<accession>A0A918CKX6</accession>
<comment type="caution">
    <text evidence="2">The sequence shown here is derived from an EMBL/GenBank/DDBJ whole genome shotgun (WGS) entry which is preliminary data.</text>
</comment>
<dbReference type="Pfam" id="PF00239">
    <property type="entry name" value="Resolvase"/>
    <property type="match status" value="1"/>
</dbReference>
<evidence type="ECO:0000313" key="2">
    <source>
        <dbReference type="EMBL" id="GGR30671.1"/>
    </source>
</evidence>
<reference evidence="2" key="1">
    <citation type="journal article" date="2014" name="Int. J. Syst. Evol. Microbiol.">
        <title>Complete genome sequence of Corynebacterium casei LMG S-19264T (=DSM 44701T), isolated from a smear-ripened cheese.</title>
        <authorList>
            <consortium name="US DOE Joint Genome Institute (JGI-PGF)"/>
            <person name="Walter F."/>
            <person name="Albersmeier A."/>
            <person name="Kalinowski J."/>
            <person name="Ruckert C."/>
        </authorList>
    </citation>
    <scope>NUCLEOTIDE SEQUENCE</scope>
    <source>
        <strain evidence="2">JCM 3346</strain>
    </source>
</reference>
<evidence type="ECO:0000259" key="1">
    <source>
        <dbReference type="Pfam" id="PF00239"/>
    </source>
</evidence>
<dbReference type="InterPro" id="IPR036162">
    <property type="entry name" value="Resolvase-like_N_sf"/>
</dbReference>